<reference evidence="3" key="1">
    <citation type="submission" date="2022-07" db="EMBL/GenBank/DDBJ databases">
        <title>Tahibacter sp., a new gammaproteobacterium isolated from the silt sample collected at pig farm.</title>
        <authorList>
            <person name="Chen H."/>
        </authorList>
    </citation>
    <scope>NUCLEOTIDE SEQUENCE</scope>
    <source>
        <strain evidence="3">P2K</strain>
    </source>
</reference>
<evidence type="ECO:0000256" key="1">
    <source>
        <dbReference type="SAM" id="MobiDB-lite"/>
    </source>
</evidence>
<keyword evidence="2" id="KW-0472">Membrane</keyword>
<evidence type="ECO:0000313" key="3">
    <source>
        <dbReference type="EMBL" id="MCQ4167079.1"/>
    </source>
</evidence>
<feature type="transmembrane region" description="Helical" evidence="2">
    <location>
        <begin position="26"/>
        <end position="51"/>
    </location>
</feature>
<proteinExistence type="predicted"/>
<feature type="region of interest" description="Disordered" evidence="1">
    <location>
        <begin position="144"/>
        <end position="166"/>
    </location>
</feature>
<keyword evidence="4" id="KW-1185">Reference proteome</keyword>
<feature type="transmembrane region" description="Helical" evidence="2">
    <location>
        <begin position="63"/>
        <end position="82"/>
    </location>
</feature>
<evidence type="ECO:0000256" key="2">
    <source>
        <dbReference type="SAM" id="Phobius"/>
    </source>
</evidence>
<gene>
    <name evidence="3" type="ORF">NM961_20375</name>
</gene>
<dbReference type="InterPro" id="IPR007251">
    <property type="entry name" value="Iron_permease_Fet4"/>
</dbReference>
<organism evidence="3 4">
    <name type="scientific">Tahibacter harae</name>
    <dbReference type="NCBI Taxonomy" id="2963937"/>
    <lineage>
        <taxon>Bacteria</taxon>
        <taxon>Pseudomonadati</taxon>
        <taxon>Pseudomonadota</taxon>
        <taxon>Gammaproteobacteria</taxon>
        <taxon>Lysobacterales</taxon>
        <taxon>Rhodanobacteraceae</taxon>
        <taxon>Tahibacter</taxon>
    </lineage>
</organism>
<accession>A0ABT1QXR1</accession>
<keyword evidence="2" id="KW-0812">Transmembrane</keyword>
<dbReference type="RefSeq" id="WP_255916266.1">
    <property type="nucleotide sequence ID" value="NZ_JANFQO010000024.1"/>
</dbReference>
<evidence type="ECO:0000313" key="4">
    <source>
        <dbReference type="Proteomes" id="UP001165498"/>
    </source>
</evidence>
<sequence length="166" mass="18578">MKNLPDDVPTAETVRRGKRHSWFDRAAGAVTHAVGTPLAFGIALVSILLWALSGPLFGFSETWQLVVNTATTIVTFLMVFVIQQSQNKDSLALHLKLNELLASQRHASNRLIAIEDLDEHELATLRRFYCRLAELAQKHGGVHETHSVDEALQSHEEKSRSRERSS</sequence>
<protein>
    <submittedName>
        <fullName evidence="3">Low affinity iron permease family protein</fullName>
    </submittedName>
</protein>
<dbReference type="EMBL" id="JANFQO010000024">
    <property type="protein sequence ID" value="MCQ4167079.1"/>
    <property type="molecule type" value="Genomic_DNA"/>
</dbReference>
<name>A0ABT1QXR1_9GAMM</name>
<dbReference type="Pfam" id="PF04120">
    <property type="entry name" value="Iron_permease"/>
    <property type="match status" value="1"/>
</dbReference>
<keyword evidence="2" id="KW-1133">Transmembrane helix</keyword>
<comment type="caution">
    <text evidence="3">The sequence shown here is derived from an EMBL/GenBank/DDBJ whole genome shotgun (WGS) entry which is preliminary data.</text>
</comment>
<dbReference type="Proteomes" id="UP001165498">
    <property type="component" value="Unassembled WGS sequence"/>
</dbReference>